<evidence type="ECO:0000313" key="2">
    <source>
        <dbReference type="EMBL" id="MER2490982.1"/>
    </source>
</evidence>
<protein>
    <recommendedName>
        <fullName evidence="4">Phosphate ABC transporter substrate-binding protein</fullName>
    </recommendedName>
</protein>
<proteinExistence type="predicted"/>
<keyword evidence="3" id="KW-1185">Reference proteome</keyword>
<organism evidence="2 3">
    <name type="scientific">Catenovulum sediminis</name>
    <dbReference type="NCBI Taxonomy" id="1740262"/>
    <lineage>
        <taxon>Bacteria</taxon>
        <taxon>Pseudomonadati</taxon>
        <taxon>Pseudomonadota</taxon>
        <taxon>Gammaproteobacteria</taxon>
        <taxon>Alteromonadales</taxon>
        <taxon>Alteromonadaceae</taxon>
        <taxon>Catenovulum</taxon>
    </lineage>
</organism>
<sequence>MMKYSKIKKLIAGASLLFSSYVCAELVLIVHPENPVDSLELTHVVDIYTGRYVAFPNGTSAEPIDLPNSSQDKADFYKKATGLSLAKISSYWARLKFTGRYMPPTELATASEVVNFVAKNPKAIGYVEESEVDSSVKVVYRF</sequence>
<dbReference type="EMBL" id="JBELOE010000078">
    <property type="protein sequence ID" value="MER2490982.1"/>
    <property type="molecule type" value="Genomic_DNA"/>
</dbReference>
<dbReference type="Gene3D" id="3.40.190.10">
    <property type="entry name" value="Periplasmic binding protein-like II"/>
    <property type="match status" value="1"/>
</dbReference>
<feature type="signal peptide" evidence="1">
    <location>
        <begin position="1"/>
        <end position="24"/>
    </location>
</feature>
<dbReference type="RefSeq" id="WP_143870127.1">
    <property type="nucleotide sequence ID" value="NZ_CP041660.1"/>
</dbReference>
<comment type="caution">
    <text evidence="2">The sequence shown here is derived from an EMBL/GenBank/DDBJ whole genome shotgun (WGS) entry which is preliminary data.</text>
</comment>
<keyword evidence="1" id="KW-0732">Signal</keyword>
<gene>
    <name evidence="2" type="ORF">ABS311_03680</name>
</gene>
<dbReference type="SUPFAM" id="SSF53850">
    <property type="entry name" value="Periplasmic binding protein-like II"/>
    <property type="match status" value="1"/>
</dbReference>
<evidence type="ECO:0000313" key="3">
    <source>
        <dbReference type="Proteomes" id="UP001467690"/>
    </source>
</evidence>
<evidence type="ECO:0000256" key="1">
    <source>
        <dbReference type="SAM" id="SignalP"/>
    </source>
</evidence>
<evidence type="ECO:0008006" key="4">
    <source>
        <dbReference type="Google" id="ProtNLM"/>
    </source>
</evidence>
<dbReference type="Proteomes" id="UP001467690">
    <property type="component" value="Unassembled WGS sequence"/>
</dbReference>
<reference evidence="2 3" key="1">
    <citation type="submission" date="2024-06" db="EMBL/GenBank/DDBJ databases">
        <authorList>
            <person name="Chen R.Y."/>
        </authorList>
    </citation>
    <scope>NUCLEOTIDE SEQUENCE [LARGE SCALE GENOMIC DNA]</scope>
    <source>
        <strain evidence="2 3">D2</strain>
    </source>
</reference>
<accession>A0ABV1RDK9</accession>
<feature type="chain" id="PRO_5045374750" description="Phosphate ABC transporter substrate-binding protein" evidence="1">
    <location>
        <begin position="25"/>
        <end position="142"/>
    </location>
</feature>
<name>A0ABV1RDK9_9ALTE</name>